<evidence type="ECO:0000313" key="4">
    <source>
        <dbReference type="Proteomes" id="UP000264702"/>
    </source>
</evidence>
<name>A0A372IL49_9BACT</name>
<feature type="transmembrane region" description="Helical" evidence="2">
    <location>
        <begin position="129"/>
        <end position="147"/>
    </location>
</feature>
<keyword evidence="2" id="KW-0472">Membrane</keyword>
<evidence type="ECO:0000313" key="3">
    <source>
        <dbReference type="EMBL" id="RFU15682.1"/>
    </source>
</evidence>
<feature type="region of interest" description="Disordered" evidence="1">
    <location>
        <begin position="294"/>
        <end position="372"/>
    </location>
</feature>
<gene>
    <name evidence="3" type="ORF">D0Y96_14585</name>
</gene>
<feature type="compositionally biased region" description="Low complexity" evidence="1">
    <location>
        <begin position="356"/>
        <end position="372"/>
    </location>
</feature>
<dbReference type="AlphaFoldDB" id="A0A372IL49"/>
<feature type="transmembrane region" description="Helical" evidence="2">
    <location>
        <begin position="153"/>
        <end position="172"/>
    </location>
</feature>
<sequence length="372" mass="40153">MIAELDALDVPATDPAMVRAKAIIDTFRTSPEQLNRGSLLELEQTLLSLQPTETLLQRAPVLRLRYREVVGERQYGVYQPADLNKCNGSDTAIRKSLLGDLKTLASGIHWRYVLGPQLDSVQTHLTIRVVRWVLTYTVLWALALLITGRWLHIPFIAVLATVLYAGILGGYVSSLRRMQSINSEDADSLMVIQAVQNSSYFLWLSPLIGALFAVVLLLIFIANLVGGTVFPSFHAIPPDSKIAYPENWPFLFRLLPMASLDYAKLFLWSFIAGFAERFVPDMLDRIIQRGQETKDAAGGIPPVQKLPPAPPSQPAAAGAEPAPESAAPAPGQGLAAVPVAAQNQPADPAAVPPAPAEEANAPDAADAGKGNS</sequence>
<organism evidence="3 4">
    <name type="scientific">Paracidobacterium acidisoli</name>
    <dbReference type="NCBI Taxonomy" id="2303751"/>
    <lineage>
        <taxon>Bacteria</taxon>
        <taxon>Pseudomonadati</taxon>
        <taxon>Acidobacteriota</taxon>
        <taxon>Terriglobia</taxon>
        <taxon>Terriglobales</taxon>
        <taxon>Acidobacteriaceae</taxon>
        <taxon>Paracidobacterium</taxon>
    </lineage>
</organism>
<keyword evidence="4" id="KW-1185">Reference proteome</keyword>
<keyword evidence="2" id="KW-1133">Transmembrane helix</keyword>
<reference evidence="3 4" key="1">
    <citation type="submission" date="2018-08" db="EMBL/GenBank/DDBJ databases">
        <title>Acidipila sp. 4G-K13, an acidobacterium isolated from forest soil.</title>
        <authorList>
            <person name="Gao Z.-H."/>
            <person name="Qiu L.-H."/>
        </authorList>
    </citation>
    <scope>NUCLEOTIDE SEQUENCE [LARGE SCALE GENOMIC DNA]</scope>
    <source>
        <strain evidence="3 4">4G-K13</strain>
    </source>
</reference>
<feature type="transmembrane region" description="Helical" evidence="2">
    <location>
        <begin position="200"/>
        <end position="230"/>
    </location>
</feature>
<accession>A0A372IL49</accession>
<feature type="compositionally biased region" description="Low complexity" evidence="1">
    <location>
        <begin position="314"/>
        <end position="349"/>
    </location>
</feature>
<feature type="compositionally biased region" description="Pro residues" evidence="1">
    <location>
        <begin position="304"/>
        <end position="313"/>
    </location>
</feature>
<evidence type="ECO:0000256" key="1">
    <source>
        <dbReference type="SAM" id="MobiDB-lite"/>
    </source>
</evidence>
<protein>
    <submittedName>
        <fullName evidence="3">Uncharacterized protein</fullName>
    </submittedName>
</protein>
<keyword evidence="2" id="KW-0812">Transmembrane</keyword>
<comment type="caution">
    <text evidence="3">The sequence shown here is derived from an EMBL/GenBank/DDBJ whole genome shotgun (WGS) entry which is preliminary data.</text>
</comment>
<dbReference type="EMBL" id="QVQT01000005">
    <property type="protein sequence ID" value="RFU15682.1"/>
    <property type="molecule type" value="Genomic_DNA"/>
</dbReference>
<evidence type="ECO:0000256" key="2">
    <source>
        <dbReference type="SAM" id="Phobius"/>
    </source>
</evidence>
<proteinExistence type="predicted"/>
<dbReference type="Proteomes" id="UP000264702">
    <property type="component" value="Unassembled WGS sequence"/>
</dbReference>